<dbReference type="SMART" id="SM00320">
    <property type="entry name" value="WD40"/>
    <property type="match status" value="4"/>
</dbReference>
<dbReference type="Pfam" id="PF20425">
    <property type="entry name" value="Neurobeachin"/>
    <property type="match status" value="1"/>
</dbReference>
<dbReference type="InterPro" id="IPR011993">
    <property type="entry name" value="PH-like_dom_sf"/>
</dbReference>
<dbReference type="Pfam" id="PF14844">
    <property type="entry name" value="PH_BEACH"/>
    <property type="match status" value="1"/>
</dbReference>
<keyword evidence="1 3" id="KW-0853">WD repeat</keyword>
<dbReference type="Gramene" id="TVU08548">
    <property type="protein sequence ID" value="TVU08548"/>
    <property type="gene ID" value="EJB05_41957"/>
</dbReference>
<dbReference type="SUPFAM" id="SSF50978">
    <property type="entry name" value="WD40 repeat-like"/>
    <property type="match status" value="1"/>
</dbReference>
<dbReference type="InterPro" id="IPR046852">
    <property type="entry name" value="Neurobeachin_a-sol"/>
</dbReference>
<dbReference type="CDD" id="cd06071">
    <property type="entry name" value="Beach"/>
    <property type="match status" value="1"/>
</dbReference>
<feature type="region of interest" description="Disordered" evidence="4">
    <location>
        <begin position="2266"/>
        <end position="2313"/>
    </location>
</feature>
<dbReference type="Proteomes" id="UP000324897">
    <property type="component" value="Chromosome 3"/>
</dbReference>
<evidence type="ECO:0000256" key="3">
    <source>
        <dbReference type="PROSITE-ProRule" id="PRU00221"/>
    </source>
</evidence>
<keyword evidence="2" id="KW-0677">Repeat</keyword>
<evidence type="ECO:0000259" key="5">
    <source>
        <dbReference type="PROSITE" id="PS50197"/>
    </source>
</evidence>
<dbReference type="InterPro" id="IPR023362">
    <property type="entry name" value="PH-BEACH_dom"/>
</dbReference>
<evidence type="ECO:0000313" key="7">
    <source>
        <dbReference type="EMBL" id="TVU08548.1"/>
    </source>
</evidence>
<evidence type="ECO:0000259" key="6">
    <source>
        <dbReference type="PROSITE" id="PS51783"/>
    </source>
</evidence>
<dbReference type="Pfam" id="PF16057">
    <property type="entry name" value="DUF4800"/>
    <property type="match status" value="1"/>
</dbReference>
<evidence type="ECO:0000256" key="1">
    <source>
        <dbReference type="ARBA" id="ARBA00022574"/>
    </source>
</evidence>
<dbReference type="InterPro" id="IPR015943">
    <property type="entry name" value="WD40/YVTN_repeat-like_dom_sf"/>
</dbReference>
<evidence type="ECO:0000313" key="8">
    <source>
        <dbReference type="Proteomes" id="UP000324897"/>
    </source>
</evidence>
<dbReference type="PROSITE" id="PS50294">
    <property type="entry name" value="WD_REPEATS_REGION"/>
    <property type="match status" value="1"/>
</dbReference>
<dbReference type="PANTHER" id="PTHR13743">
    <property type="entry name" value="BEIGE/BEACH-RELATED"/>
    <property type="match status" value="1"/>
</dbReference>
<dbReference type="Pfam" id="PF20426">
    <property type="entry name" value="NBCH_WD40"/>
    <property type="match status" value="1"/>
</dbReference>
<dbReference type="Gene3D" id="2.30.29.30">
    <property type="entry name" value="Pleckstrin-homology domain (PH domain)/Phosphotyrosine-binding domain (PTB)"/>
    <property type="match status" value="1"/>
</dbReference>
<dbReference type="InterPro" id="IPR001680">
    <property type="entry name" value="WD40_rpt"/>
</dbReference>
<evidence type="ECO:0008006" key="9">
    <source>
        <dbReference type="Google" id="ProtNLM"/>
    </source>
</evidence>
<dbReference type="EMBL" id="RWGY01000039">
    <property type="protein sequence ID" value="TVU08548.1"/>
    <property type="molecule type" value="Genomic_DNA"/>
</dbReference>
<feature type="compositionally biased region" description="Acidic residues" evidence="4">
    <location>
        <begin position="2267"/>
        <end position="2277"/>
    </location>
</feature>
<dbReference type="Pfam" id="PF13385">
    <property type="entry name" value="Laminin_G_3"/>
    <property type="match status" value="1"/>
</dbReference>
<comment type="caution">
    <text evidence="7">The sequence shown here is derived from an EMBL/GenBank/DDBJ whole genome shotgun (WGS) entry which is preliminary data.</text>
</comment>
<dbReference type="Pfam" id="PF15787">
    <property type="entry name" value="DUF4704"/>
    <property type="match status" value="1"/>
</dbReference>
<dbReference type="PROSITE" id="PS50197">
    <property type="entry name" value="BEACH"/>
    <property type="match status" value="1"/>
</dbReference>
<name>A0A5J9TC15_9POAL</name>
<dbReference type="SUPFAM" id="SSF49899">
    <property type="entry name" value="Concanavalin A-like lectins/glucanases"/>
    <property type="match status" value="1"/>
</dbReference>
<feature type="domain" description="BEACH" evidence="5">
    <location>
        <begin position="2484"/>
        <end position="2774"/>
    </location>
</feature>
<keyword evidence="8" id="KW-1185">Reference proteome</keyword>
<dbReference type="SUPFAM" id="SSF50729">
    <property type="entry name" value="PH domain-like"/>
    <property type="match status" value="1"/>
</dbReference>
<dbReference type="PROSITE" id="PS50082">
    <property type="entry name" value="WD_REPEATS_2"/>
    <property type="match status" value="1"/>
</dbReference>
<dbReference type="FunFam" id="1.10.1540.10:FF:000001">
    <property type="entry name" value="neurobeachin isoform X1"/>
    <property type="match status" value="1"/>
</dbReference>
<dbReference type="Gene3D" id="2.60.120.200">
    <property type="match status" value="1"/>
</dbReference>
<feature type="domain" description="BEACH-type PH" evidence="6">
    <location>
        <begin position="2314"/>
        <end position="2460"/>
    </location>
</feature>
<dbReference type="Gene3D" id="2.130.10.10">
    <property type="entry name" value="YVTN repeat-like/Quinoprotein amine dehydrogenase"/>
    <property type="match status" value="1"/>
</dbReference>
<sequence>MNIVRGVADLLRKAPPPPPAAPGGAAGYAPVNSFPDGDFDDAPTPRVVFSDCLEEGVLKTLWKNYENTLDKVEKEKSLQLFASQFVQTFRDWGQHPVEPLIYQELVSNETVIGCSYGHPPEIILILIQEISLITATITESGSNQESPPNNHSEQLINLGLSKERLLVLDCLTILTRSLHNCKAFSYYGGVQKVVSLLKAAVSQLKSSNSLVAADDTDEAIENTSMILSVLACIITIISNFLKLDQTVSRIPCFIKTTKCAQSKSHLAAITSSTPESNISYTLQQWKQKAIVLVMEAGGVYWLVELLRIIQRLNLKEQWSDLSLHFITLCTLRSTISGTRAQNHFKSIGGLEILLDGLGLPSSKFSISKYSSISTDERGGILLLQTQYLQTLSEAVFGNANNLLFLCESGRVHKFANCICWPAFMIQEFHRQKDHCNASLALDLVSGPVYLLDMIEWNDYSVKLSNALCSFILPSKDMAYCSNETLDRQISESIPSAYLEQSVRWMIRVLLTVFLCIKACTSETELPKHIKTFAKTLQYYMIRVFRRVLVSTPALLTTFREEGVWDLIFSEDFFYFGSYVEDFHIVTEIQNGDVRDNDRMSVDSESSYCTDVNMIRMEAISFLEFAATLNDNKCNMPECSALLEALEHCISDTLAVSVLLKSFRVILQLATEQTLASFKSLDIITRVLKAACHQAQELQNLENDPFDAIVSRDGSQIKNIDGRTKNALICGEYALSLFKEYITISKDGRVLILHNADCIECLFDLFQEENLRKHVLEQVLSLFRLPSSSAQDHAAKLQLCSKYLENFARAKENEKVDSELFIDLLVSMREIVTMDRMYYQNLFCDQGCFLHIVSLLNGTFNEVTDERLVLNVLETLTSLLEGNDASKDAFRLLAGLGYQTLQSLVLDFYRWVPNERLLYALLGMLNEDAVLLFLNILQKSSSSLQHYGLVILQQLLKQSITNRTSCFRAGSLGFLLDWFAIEEKDDAIIEIAELIQIIGAHSICGKDIRRIFALLRCEKIGAKQQHTSLLLTSLSHMLKEKGPEAFFEFSGHDSGIQIKSPFLWPYNRGLSFSCWLRVENFPDNGMMGLFSFLTEDGKGCSAVINKSALVYESINQKHQCVLLPLKLPPKEWKFLSVTHTIGRAFSGGSQLRCYVDGELVSSEKCGYAKVNEAMTHCTIGTELIPVGEEYISIGFEKTFAFTGQMGPVYVFSDALSPEQVKGIYFLGPSYMYSFHGDDSLYRGVLDAKDGISSKIIFGLNAQATDGRSLFSVSSALDGAEKSTFEARIMGGTKLCSRHLPQDIIYCVGGVSVFFPLFTQFWDAAADVVQSCNTSVINDKLAAEVIELVATVLDGNVSNQQQMYLLSGLSILGLLLQSATPQLLNSKTLSALKYMFNVLRICGMSKVLLKDAISQIYLNPQIWVYASYEVQRDLYTFVIKYFETDGRLLPVLCGLPRIIDIVCQYYGELVDSRYVKPLLHPDTKQVIGERPKVEDIRKLRLLLLNLAEMSLKLKVSPDDIRSLVSFFERSHDIACVEDVLNRIICALSQSSVLSSFLESVNCLGGCCIFINLLKREIEPIRLLGLQLLGKLLAETPFEKKGTKLFPLLIGQSRPIVENLRKEISASHELFSYTISERLFKFSPSDNLCTALFSVLLGGISPQQVLQGSTQSDPPKDKNCNLSSLARFSVPQVLVCMFRYVHSCQDYSARTRILSNLLGLLDSNPSNIEAFMEHSWNSWLEMSTKLNVVKDYNSVSQGELGNVEMDELILVRNLYSLVLSYYLRSVRGGWRQLDYTANFLLFKIDQGDLSKSDLLRDVLDDIAGRLLQMSAEENIFLFEPCSDNALYFLNLIHELFVNDIGINLLFPSSRLSEESSQDNVWKEDIKLAINEILNVESNDRWKRSRWWACKFSDGDKVSDEWWRFFDKAWHITCSLNSEGPSKSVPKSPNVEAASLGQRAGVVASGGISTALGAKMNRLVDKATTLRDEILPRVFSHLVILYLCKAGLENASKCALQFMSFLPVIISEDEQRKNKLHFLIWSLLIVRSNYGQLDDGARFHVLSHLIIETIMYGKSIDDSVEINKSKEAAFILRFIQKDRVLAAIADEVKQMKAVQTDRFKQLQELNECFSKETQLVQTTENEIHFTITASLSADDNRKTASRLAFNEDKQIVADKWIHISRALMDERGPWSADPFPNDVVTHWKLDKTEDKWRRRLKLKRNYKFDERLCQPSYSRNETTEPSVDQTFVSTKIPEKMKRFLLRGVRGITEDSGYEPLEDTNDTSESSQSSPAENQNLNNAADSSAIHNKKEPSSSNGDNDYTKVLCSVRCVLITPKRKLAGQLDITRTVMHFSFEFFIEGTGGSSVFSKFKDKKDSDCKNELGVAERLDGCRDSMIETGGNLMQNQSNKIKHHRRWNITKIKAVHWTRYLLQYTAMEIFFDDSSAPIFLNFSSQKDTKNAGSLLVSLRNEALFPKGSTKDKNSIISFVDRRVALEMAEKSRERWTRREISNFEYLMILNTLAGRSYNDLTQYPIFPWVLADYTSEKLDFNKSSTFRDLSKPVGALDEKRFKVFEDRYFNFCDPDIPSFYYGSHYSSMGIVLHYMLRLEPFTTLHLSFQGGKFDHADRLFQSIESSYRSSLSNTSDVKELIPEFFYMPEFLENSNSYHLGVKQDGEPLGDVALPPWAKDSPEEFIHINREALESEYVSSNLHHWIDLIFGHKQRGQAAVEAENIFYYVTYEGAVDLENMDDMLQKSAIEDQIANFGQTPIQIFREKHPRRGPPIPIAHPLYFAPQSLTLTSSVSSTISHMSAVLFIGLLENSIILMNEGLILSVKLWLTTQLQSGGNFTFSGPQEHFFGIGSDVISPRKIGTFLAENVEFGRQCLATMQNNGDNYLILCGNWENSFQIISLSDGRIMQSIRQHKDVVGCVAVSSDGNVVATGSYDTTVMIWHAFRGRPFDKKTRITNFELSEKDHVIMERPVHILCGHDDIITCLFVSTELDIVISGSKDGTCIFHTLREGRYVRSIRHPSGIGLSKLVASQHGRVVLYSEGDLSLHMYSINGKHIVSSPSSGRLNCMELSCSGEFMVCAGERGQIVLRSMHSLDIVWRYDGAGKTITALAVTPEECFLAGTKDGSLLVFSVETPLLRRGSMPRNRIKPSTTG</sequence>
<dbReference type="InterPro" id="IPR000409">
    <property type="entry name" value="BEACH_dom"/>
</dbReference>
<dbReference type="SMART" id="SM01026">
    <property type="entry name" value="Beach"/>
    <property type="match status" value="1"/>
</dbReference>
<dbReference type="Pfam" id="PF02138">
    <property type="entry name" value="Beach"/>
    <property type="match status" value="1"/>
</dbReference>
<evidence type="ECO:0000256" key="2">
    <source>
        <dbReference type="ARBA" id="ARBA00022737"/>
    </source>
</evidence>
<dbReference type="InterPro" id="IPR046851">
    <property type="entry name" value="NBCH_WD40"/>
</dbReference>
<dbReference type="InterPro" id="IPR050865">
    <property type="entry name" value="BEACH_Domain"/>
</dbReference>
<organism evidence="7 8">
    <name type="scientific">Eragrostis curvula</name>
    <name type="common">weeping love grass</name>
    <dbReference type="NCBI Taxonomy" id="38414"/>
    <lineage>
        <taxon>Eukaryota</taxon>
        <taxon>Viridiplantae</taxon>
        <taxon>Streptophyta</taxon>
        <taxon>Embryophyta</taxon>
        <taxon>Tracheophyta</taxon>
        <taxon>Spermatophyta</taxon>
        <taxon>Magnoliopsida</taxon>
        <taxon>Liliopsida</taxon>
        <taxon>Poales</taxon>
        <taxon>Poaceae</taxon>
        <taxon>PACMAD clade</taxon>
        <taxon>Chloridoideae</taxon>
        <taxon>Eragrostideae</taxon>
        <taxon>Eragrostidinae</taxon>
        <taxon>Eragrostis</taxon>
    </lineage>
</organism>
<dbReference type="InterPro" id="IPR031570">
    <property type="entry name" value="NBEA/BDCP_DUF4704"/>
</dbReference>
<dbReference type="Gene3D" id="1.25.10.10">
    <property type="entry name" value="Leucine-rich Repeat Variant"/>
    <property type="match status" value="1"/>
</dbReference>
<accession>A0A5J9TC15</accession>
<feature type="compositionally biased region" description="Polar residues" evidence="4">
    <location>
        <begin position="2278"/>
        <end position="2301"/>
    </location>
</feature>
<dbReference type="InterPro" id="IPR036372">
    <property type="entry name" value="BEACH_dom_sf"/>
</dbReference>
<protein>
    <recommendedName>
        <fullName evidence="9">BEACH domain-containing protein B</fullName>
    </recommendedName>
</protein>
<reference evidence="7 8" key="1">
    <citation type="journal article" date="2019" name="Sci. Rep.">
        <title>A high-quality genome of Eragrostis curvula grass provides insights into Poaceae evolution and supports new strategies to enhance forage quality.</title>
        <authorList>
            <person name="Carballo J."/>
            <person name="Santos B.A.C.M."/>
            <person name="Zappacosta D."/>
            <person name="Garbus I."/>
            <person name="Selva J.P."/>
            <person name="Gallo C.A."/>
            <person name="Diaz A."/>
            <person name="Albertini E."/>
            <person name="Caccamo M."/>
            <person name="Echenique V."/>
        </authorList>
    </citation>
    <scope>NUCLEOTIDE SEQUENCE [LARGE SCALE GENOMIC DNA]</scope>
    <source>
        <strain evidence="8">cv. Victoria</strain>
        <tissue evidence="7">Leaf</tissue>
    </source>
</reference>
<dbReference type="InterPro" id="IPR013320">
    <property type="entry name" value="ConA-like_dom_sf"/>
</dbReference>
<feature type="repeat" description="WD" evidence="3">
    <location>
        <begin position="2914"/>
        <end position="2945"/>
    </location>
</feature>
<dbReference type="InterPro" id="IPR036322">
    <property type="entry name" value="WD40_repeat_dom_sf"/>
</dbReference>
<evidence type="ECO:0000256" key="4">
    <source>
        <dbReference type="SAM" id="MobiDB-lite"/>
    </source>
</evidence>
<gene>
    <name evidence="7" type="ORF">EJB05_41957</name>
</gene>
<dbReference type="CDD" id="cd01201">
    <property type="entry name" value="PH_BEACH"/>
    <property type="match status" value="1"/>
</dbReference>
<proteinExistence type="predicted"/>
<dbReference type="InterPro" id="IPR011989">
    <property type="entry name" value="ARM-like"/>
</dbReference>
<dbReference type="SUPFAM" id="SSF81837">
    <property type="entry name" value="BEACH domain"/>
    <property type="match status" value="1"/>
</dbReference>
<dbReference type="PANTHER" id="PTHR13743:SF129">
    <property type="entry name" value="BEACH DOMAIN-CONTAINING PROTEIN"/>
    <property type="match status" value="1"/>
</dbReference>
<dbReference type="OrthoDB" id="26681at2759"/>
<dbReference type="PROSITE" id="PS51783">
    <property type="entry name" value="PH_BEACH"/>
    <property type="match status" value="1"/>
</dbReference>
<dbReference type="Gene3D" id="1.10.1540.10">
    <property type="entry name" value="BEACH domain"/>
    <property type="match status" value="1"/>
</dbReference>